<feature type="domain" description="Pycsar effector protein" evidence="9">
    <location>
        <begin position="17"/>
        <end position="158"/>
    </location>
</feature>
<reference evidence="10" key="1">
    <citation type="submission" date="2019-04" db="EMBL/GenBank/DDBJ databases">
        <title>Draft genome sequences of Streptomyces avermitilis MC3.</title>
        <authorList>
            <person name="Komaki H."/>
            <person name="Tamura T."/>
            <person name="Hosoyama A."/>
        </authorList>
    </citation>
    <scope>NUCLEOTIDE SEQUENCE</scope>
    <source>
        <strain evidence="10">MC3</strain>
    </source>
</reference>
<keyword evidence="5 8" id="KW-1133">Transmembrane helix</keyword>
<keyword evidence="3 8" id="KW-0812">Transmembrane</keyword>
<dbReference type="Pfam" id="PF18967">
    <property type="entry name" value="PycTM"/>
    <property type="match status" value="1"/>
</dbReference>
<evidence type="ECO:0000256" key="7">
    <source>
        <dbReference type="ARBA" id="ARBA00023136"/>
    </source>
</evidence>
<name>A0A499VHG4_STRAX</name>
<feature type="transmembrane region" description="Helical" evidence="8">
    <location>
        <begin position="142"/>
        <end position="163"/>
    </location>
</feature>
<sequence>MMAEHDPAARELAAAVAAMASFQQVTQQADAKAGTLVTVHVGLAAVVSAQIGSVGAPAPTDLPAVLFWLASLAYVVTFTVSGYLLVQVIRPRTGRHSEPNRFSLDAADHAGADNGRLAAQAWATAHAIARIAALKNVYTSRALAWVGAMVVAATLWLVLAGTIR</sequence>
<evidence type="ECO:0000256" key="4">
    <source>
        <dbReference type="ARBA" id="ARBA00022741"/>
    </source>
</evidence>
<keyword evidence="6" id="KW-0051">Antiviral defense</keyword>
<keyword evidence="2" id="KW-1003">Cell membrane</keyword>
<evidence type="ECO:0000259" key="9">
    <source>
        <dbReference type="Pfam" id="PF18967"/>
    </source>
</evidence>
<proteinExistence type="predicted"/>
<protein>
    <recommendedName>
        <fullName evidence="9">Pycsar effector protein domain-containing protein</fullName>
    </recommendedName>
</protein>
<evidence type="ECO:0000256" key="2">
    <source>
        <dbReference type="ARBA" id="ARBA00022475"/>
    </source>
</evidence>
<evidence type="ECO:0000256" key="6">
    <source>
        <dbReference type="ARBA" id="ARBA00023118"/>
    </source>
</evidence>
<dbReference type="EMBL" id="AP019621">
    <property type="protein sequence ID" value="BBJ53883.1"/>
    <property type="molecule type" value="Genomic_DNA"/>
</dbReference>
<comment type="subcellular location">
    <subcellularLocation>
        <location evidence="1">Cell membrane</location>
    </subcellularLocation>
</comment>
<evidence type="ECO:0000256" key="1">
    <source>
        <dbReference type="ARBA" id="ARBA00004236"/>
    </source>
</evidence>
<keyword evidence="4" id="KW-0547">Nucleotide-binding</keyword>
<feature type="transmembrane region" description="Helical" evidence="8">
    <location>
        <begin position="65"/>
        <end position="86"/>
    </location>
</feature>
<dbReference type="InterPro" id="IPR043760">
    <property type="entry name" value="PycTM_dom"/>
</dbReference>
<organism evidence="10">
    <name type="scientific">Streptomyces avermitilis</name>
    <dbReference type="NCBI Taxonomy" id="33903"/>
    <lineage>
        <taxon>Bacteria</taxon>
        <taxon>Bacillati</taxon>
        <taxon>Actinomycetota</taxon>
        <taxon>Actinomycetes</taxon>
        <taxon>Kitasatosporales</taxon>
        <taxon>Streptomycetaceae</taxon>
        <taxon>Streptomyces</taxon>
    </lineage>
</organism>
<dbReference type="AlphaFoldDB" id="A0A499VHG4"/>
<keyword evidence="7 8" id="KW-0472">Membrane</keyword>
<evidence type="ECO:0000256" key="8">
    <source>
        <dbReference type="SAM" id="Phobius"/>
    </source>
</evidence>
<gene>
    <name evidence="10" type="ORF">SAVMC3_65120</name>
</gene>
<evidence type="ECO:0000256" key="5">
    <source>
        <dbReference type="ARBA" id="ARBA00022989"/>
    </source>
</evidence>
<evidence type="ECO:0000313" key="10">
    <source>
        <dbReference type="EMBL" id="BBJ53883.1"/>
    </source>
</evidence>
<dbReference type="OMA" id="DHAGADN"/>
<evidence type="ECO:0000256" key="3">
    <source>
        <dbReference type="ARBA" id="ARBA00022692"/>
    </source>
</evidence>
<accession>A0A499VHG4</accession>